<dbReference type="EMBL" id="HACM01000665">
    <property type="protein sequence ID" value="CRZ01107.1"/>
    <property type="molecule type" value="Transcribed_RNA"/>
</dbReference>
<evidence type="ECO:0000313" key="2">
    <source>
        <dbReference type="EMBL" id="CRZ01107.1"/>
    </source>
</evidence>
<dbReference type="AlphaFoldDB" id="A0A0H5QHH0"/>
<sequence length="139" mass="16021">EIGQNDDKQEPNNDEDQETNQIIDDLLDRHFKSVFSKNECERMMVSLCFDKESVTTFEIENFKSQFSEGLPPCDNDQFISALKRAQQRAYLAELNSLGVSLSAKDHDSAGTRDPNIMLRYIRSIMKKGNEENERQLPTK</sequence>
<name>A0A0H5QHH0_9EUKA</name>
<feature type="non-terminal residue" evidence="2">
    <location>
        <position position="1"/>
    </location>
</feature>
<feature type="region of interest" description="Disordered" evidence="1">
    <location>
        <begin position="1"/>
        <end position="21"/>
    </location>
</feature>
<accession>A0A0H5QHH0</accession>
<protein>
    <submittedName>
        <fullName evidence="2">Uncharacterized protein</fullName>
    </submittedName>
</protein>
<reference evidence="2" key="1">
    <citation type="submission" date="2015-04" db="EMBL/GenBank/DDBJ databases">
        <title>The genome sequence of the plant pathogenic Rhizarian Plasmodiophora brassicae reveals insights in its biotrophic life cycle and the origin of chitin synthesis.</title>
        <authorList>
            <person name="Schwelm A."/>
            <person name="Fogelqvist J."/>
            <person name="Knaust A."/>
            <person name="Julke S."/>
            <person name="Lilja T."/>
            <person name="Dhandapani V."/>
            <person name="Bonilla-Rosso G."/>
            <person name="Karlsson M."/>
            <person name="Shevchenko A."/>
            <person name="Choi S.R."/>
            <person name="Kim H.G."/>
            <person name="Park J.Y."/>
            <person name="Lim Y.P."/>
            <person name="Ludwig-Muller J."/>
            <person name="Dixelius C."/>
        </authorList>
    </citation>
    <scope>NUCLEOTIDE SEQUENCE</scope>
    <source>
        <tissue evidence="2">Potato root galls</tissue>
    </source>
</reference>
<organism evidence="2">
    <name type="scientific">Spongospora subterranea</name>
    <dbReference type="NCBI Taxonomy" id="70186"/>
    <lineage>
        <taxon>Eukaryota</taxon>
        <taxon>Sar</taxon>
        <taxon>Rhizaria</taxon>
        <taxon>Endomyxa</taxon>
        <taxon>Phytomyxea</taxon>
        <taxon>Plasmodiophorida</taxon>
        <taxon>Plasmodiophoridae</taxon>
        <taxon>Spongospora</taxon>
    </lineage>
</organism>
<evidence type="ECO:0000256" key="1">
    <source>
        <dbReference type="SAM" id="MobiDB-lite"/>
    </source>
</evidence>
<proteinExistence type="predicted"/>
<feature type="compositionally biased region" description="Basic and acidic residues" evidence="1">
    <location>
        <begin position="1"/>
        <end position="11"/>
    </location>
</feature>